<dbReference type="PANTHER" id="PTHR34801">
    <property type="entry name" value="EXPRESSED PROTEIN"/>
    <property type="match status" value="1"/>
</dbReference>
<keyword evidence="2" id="KW-1185">Reference proteome</keyword>
<organism evidence="1 2">
    <name type="scientific">Pseudomonas taeanensis MS-3</name>
    <dbReference type="NCBI Taxonomy" id="1395571"/>
    <lineage>
        <taxon>Bacteria</taxon>
        <taxon>Pseudomonadati</taxon>
        <taxon>Pseudomonadota</taxon>
        <taxon>Gammaproteobacteria</taxon>
        <taxon>Pseudomonadales</taxon>
        <taxon>Pseudomonadaceae</taxon>
        <taxon>Pseudomonas</taxon>
    </lineage>
</organism>
<gene>
    <name evidence="1" type="ORF">TMS3_0122100</name>
</gene>
<reference evidence="1 2" key="1">
    <citation type="journal article" date="2014" name="Genome Announc.">
        <title>Draft Genome Sequence of Petroleum Oil-Degrading Marine Bacterium Pseudomonas taeanensis Strain MS-3, Isolated from a Crude Oil-Contaminated Seashore.</title>
        <authorList>
            <person name="Lee S.Y."/>
            <person name="Kim S.H."/>
            <person name="Lee D.G."/>
            <person name="Shin S."/>
            <person name="Yun S.H."/>
            <person name="Choi C.W."/>
            <person name="Chung Y.H."/>
            <person name="Choi J.S."/>
            <person name="Kahng H.Y."/>
            <person name="Kim S.I."/>
        </authorList>
    </citation>
    <scope>NUCLEOTIDE SEQUENCE [LARGE SCALE GENOMIC DNA]</scope>
    <source>
        <strain evidence="1 2">MS-3</strain>
    </source>
</reference>
<dbReference type="EMBL" id="AWSQ01000009">
    <property type="protein sequence ID" value="KFX67900.1"/>
    <property type="molecule type" value="Genomic_DNA"/>
</dbReference>
<evidence type="ECO:0000313" key="1">
    <source>
        <dbReference type="EMBL" id="KFX67900.1"/>
    </source>
</evidence>
<evidence type="ECO:0000313" key="2">
    <source>
        <dbReference type="Proteomes" id="UP000030063"/>
    </source>
</evidence>
<dbReference type="AlphaFoldDB" id="A0A0A1YE20"/>
<dbReference type="Pfam" id="PF07386">
    <property type="entry name" value="DUF1499"/>
    <property type="match status" value="1"/>
</dbReference>
<name>A0A0A1YE20_9PSED</name>
<sequence>MCLSLIILSACSGSPPDNLGADQGRLTPCPASPNCVSSQVDSDDQQIAPLALQGSPNQTRARLIDILSDEPRARLVAQDAHYLRAEFSSKVLRFVDDVEFLIGEEHVEVRSASRLGYSDFGVNRKRIERLRQRLAEQP</sequence>
<dbReference type="InterPro" id="IPR010865">
    <property type="entry name" value="DUF1499"/>
</dbReference>
<protein>
    <submittedName>
        <fullName evidence="1">Uncharacterized protein</fullName>
    </submittedName>
</protein>
<dbReference type="eggNOG" id="COG4446">
    <property type="taxonomic scope" value="Bacteria"/>
</dbReference>
<accession>A0A0A1YE20</accession>
<dbReference type="Proteomes" id="UP000030063">
    <property type="component" value="Unassembled WGS sequence"/>
</dbReference>
<dbReference type="PANTHER" id="PTHR34801:SF6">
    <property type="entry name" value="SLL1620 PROTEIN"/>
    <property type="match status" value="1"/>
</dbReference>
<dbReference type="STRING" id="1395571.TMS3_0122100"/>
<comment type="caution">
    <text evidence="1">The sequence shown here is derived from an EMBL/GenBank/DDBJ whole genome shotgun (WGS) entry which is preliminary data.</text>
</comment>
<proteinExistence type="predicted"/>
<dbReference type="PIRSF" id="PIRSF026426">
    <property type="entry name" value="DUF1499"/>
    <property type="match status" value="1"/>
</dbReference>